<organism evidence="1 2">
    <name type="scientific">Aminobacter aminovorans</name>
    <name type="common">Chelatobacter heintzii</name>
    <dbReference type="NCBI Taxonomy" id="83263"/>
    <lineage>
        <taxon>Bacteria</taxon>
        <taxon>Pseudomonadati</taxon>
        <taxon>Pseudomonadota</taxon>
        <taxon>Alphaproteobacteria</taxon>
        <taxon>Hyphomicrobiales</taxon>
        <taxon>Phyllobacteriaceae</taxon>
        <taxon>Aminobacter</taxon>
    </lineage>
</organism>
<dbReference type="Proteomes" id="UP000254701">
    <property type="component" value="Unassembled WGS sequence"/>
</dbReference>
<gene>
    <name evidence="1" type="ORF">NCTC10684_01304</name>
</gene>
<protein>
    <submittedName>
        <fullName evidence="1">Uncharacterized small protein containing a coiled-coil domain</fullName>
    </submittedName>
</protein>
<dbReference type="AlphaFoldDB" id="A0A380WGG9"/>
<dbReference type="InterPro" id="IPR009579">
    <property type="entry name" value="DUF1192"/>
</dbReference>
<proteinExistence type="predicted"/>
<dbReference type="Pfam" id="PF06698">
    <property type="entry name" value="DUF1192"/>
    <property type="match status" value="1"/>
</dbReference>
<name>A0A380WGG9_AMIAI</name>
<evidence type="ECO:0000313" key="1">
    <source>
        <dbReference type="EMBL" id="SUU88097.1"/>
    </source>
</evidence>
<accession>A0A380WGG9</accession>
<dbReference type="EMBL" id="UFSM01000001">
    <property type="protein sequence ID" value="SUU88097.1"/>
    <property type="molecule type" value="Genomic_DNA"/>
</dbReference>
<reference evidence="1 2" key="1">
    <citation type="submission" date="2018-06" db="EMBL/GenBank/DDBJ databases">
        <authorList>
            <consortium name="Pathogen Informatics"/>
            <person name="Doyle S."/>
        </authorList>
    </citation>
    <scope>NUCLEOTIDE SEQUENCE [LARGE SCALE GENOMIC DNA]</scope>
    <source>
        <strain evidence="1 2">NCTC10684</strain>
    </source>
</reference>
<evidence type="ECO:0000313" key="2">
    <source>
        <dbReference type="Proteomes" id="UP000254701"/>
    </source>
</evidence>
<sequence length="88" mass="9579">MCLTALCILIGKSGKRLPEMEESEMALFDDEPIKKKPVHEIGQDLSLLSVGELNERISALHAEIGRLEAELSVKGSTKSAAEALFKRG</sequence>